<keyword evidence="1" id="KW-0812">Transmembrane</keyword>
<evidence type="ECO:0008006" key="4">
    <source>
        <dbReference type="Google" id="ProtNLM"/>
    </source>
</evidence>
<dbReference type="EMBL" id="CP042997">
    <property type="protein sequence ID" value="QEH38404.1"/>
    <property type="molecule type" value="Genomic_DNA"/>
</dbReference>
<keyword evidence="1" id="KW-1133">Transmembrane helix</keyword>
<dbReference type="RefSeq" id="WP_148597848.1">
    <property type="nucleotide sequence ID" value="NZ_CP042997.1"/>
</dbReference>
<name>A0A5B9WDX6_9BACT</name>
<dbReference type="AlphaFoldDB" id="A0A5B9WDX6"/>
<keyword evidence="1" id="KW-0472">Membrane</keyword>
<keyword evidence="3" id="KW-1185">Reference proteome</keyword>
<feature type="transmembrane region" description="Helical" evidence="1">
    <location>
        <begin position="42"/>
        <end position="68"/>
    </location>
</feature>
<organism evidence="2 3">
    <name type="scientific">Aquisphaera giovannonii</name>
    <dbReference type="NCBI Taxonomy" id="406548"/>
    <lineage>
        <taxon>Bacteria</taxon>
        <taxon>Pseudomonadati</taxon>
        <taxon>Planctomycetota</taxon>
        <taxon>Planctomycetia</taxon>
        <taxon>Isosphaerales</taxon>
        <taxon>Isosphaeraceae</taxon>
        <taxon>Aquisphaera</taxon>
    </lineage>
</organism>
<evidence type="ECO:0000313" key="3">
    <source>
        <dbReference type="Proteomes" id="UP000324233"/>
    </source>
</evidence>
<accession>A0A5B9WDX6</accession>
<dbReference type="KEGG" id="agv:OJF2_70050"/>
<dbReference type="OrthoDB" id="9991793at2"/>
<reference evidence="2 3" key="1">
    <citation type="submission" date="2019-08" db="EMBL/GenBank/DDBJ databases">
        <title>Deep-cultivation of Planctomycetes and their phenomic and genomic characterization uncovers novel biology.</title>
        <authorList>
            <person name="Wiegand S."/>
            <person name="Jogler M."/>
            <person name="Boedeker C."/>
            <person name="Pinto D."/>
            <person name="Vollmers J."/>
            <person name="Rivas-Marin E."/>
            <person name="Kohn T."/>
            <person name="Peeters S.H."/>
            <person name="Heuer A."/>
            <person name="Rast P."/>
            <person name="Oberbeckmann S."/>
            <person name="Bunk B."/>
            <person name="Jeske O."/>
            <person name="Meyerdierks A."/>
            <person name="Storesund J.E."/>
            <person name="Kallscheuer N."/>
            <person name="Luecker S."/>
            <person name="Lage O.M."/>
            <person name="Pohl T."/>
            <person name="Merkel B.J."/>
            <person name="Hornburger P."/>
            <person name="Mueller R.-W."/>
            <person name="Bruemmer F."/>
            <person name="Labrenz M."/>
            <person name="Spormann A.M."/>
            <person name="Op den Camp H."/>
            <person name="Overmann J."/>
            <person name="Amann R."/>
            <person name="Jetten M.S.M."/>
            <person name="Mascher T."/>
            <person name="Medema M.H."/>
            <person name="Devos D.P."/>
            <person name="Kaster A.-K."/>
            <person name="Ovreas L."/>
            <person name="Rohde M."/>
            <person name="Galperin M.Y."/>
            <person name="Jogler C."/>
        </authorList>
    </citation>
    <scope>NUCLEOTIDE SEQUENCE [LARGE SCALE GENOMIC DNA]</scope>
    <source>
        <strain evidence="2 3">OJF2</strain>
    </source>
</reference>
<gene>
    <name evidence="2" type="ORF">OJF2_70050</name>
</gene>
<protein>
    <recommendedName>
        <fullName evidence="4">HAMP domain-containing protein</fullName>
    </recommendedName>
</protein>
<feature type="transmembrane region" description="Helical" evidence="1">
    <location>
        <begin position="106"/>
        <end position="126"/>
    </location>
</feature>
<dbReference type="Proteomes" id="UP000324233">
    <property type="component" value="Chromosome"/>
</dbReference>
<evidence type="ECO:0000313" key="2">
    <source>
        <dbReference type="EMBL" id="QEH38404.1"/>
    </source>
</evidence>
<proteinExistence type="predicted"/>
<evidence type="ECO:0000256" key="1">
    <source>
        <dbReference type="SAM" id="Phobius"/>
    </source>
</evidence>
<sequence length="157" mass="16894">MTEPQLRRALLDLDAANLAGYPDARQLTWMVLERDRRRVRRLAGVTIAAWLLATLLALTSLVGFGFVFPRMAKLRTDVAAGIVTGAERDRIEAENAQDFAIGTLQVAFAVLVLGAAAFCTVLLVLASRRATLRQINAGLIAISEQLKQLAQGPAPAG</sequence>